<protein>
    <submittedName>
        <fullName evidence="2">Uncharacterized protein</fullName>
    </submittedName>
</protein>
<dbReference type="Gramene" id="OGLUM01G15960.1">
    <property type="protein sequence ID" value="OGLUM01G15960.1"/>
    <property type="gene ID" value="OGLUM01G15960"/>
</dbReference>
<evidence type="ECO:0000256" key="1">
    <source>
        <dbReference type="SAM" id="MobiDB-lite"/>
    </source>
</evidence>
<feature type="region of interest" description="Disordered" evidence="1">
    <location>
        <begin position="113"/>
        <end position="157"/>
    </location>
</feature>
<feature type="compositionally biased region" description="Basic and acidic residues" evidence="1">
    <location>
        <begin position="60"/>
        <end position="77"/>
    </location>
</feature>
<keyword evidence="3" id="KW-1185">Reference proteome</keyword>
<organism evidence="2">
    <name type="scientific">Oryza glumipatula</name>
    <dbReference type="NCBI Taxonomy" id="40148"/>
    <lineage>
        <taxon>Eukaryota</taxon>
        <taxon>Viridiplantae</taxon>
        <taxon>Streptophyta</taxon>
        <taxon>Embryophyta</taxon>
        <taxon>Tracheophyta</taxon>
        <taxon>Spermatophyta</taxon>
        <taxon>Magnoliopsida</taxon>
        <taxon>Liliopsida</taxon>
        <taxon>Poales</taxon>
        <taxon>Poaceae</taxon>
        <taxon>BOP clade</taxon>
        <taxon>Oryzoideae</taxon>
        <taxon>Oryzeae</taxon>
        <taxon>Oryzinae</taxon>
        <taxon>Oryza</taxon>
    </lineage>
</organism>
<dbReference type="AlphaFoldDB" id="A0A0D9Y7W7"/>
<reference evidence="2" key="3">
    <citation type="submission" date="2018-05" db="EMBL/GenBank/DDBJ databases">
        <title>OgluRS3 (Oryza glumaepatula Reference Sequence Version 3).</title>
        <authorList>
            <person name="Zhang J."/>
            <person name="Kudrna D."/>
            <person name="Lee S."/>
            <person name="Talag J."/>
            <person name="Welchert J."/>
            <person name="Wing R.A."/>
        </authorList>
    </citation>
    <scope>NUCLEOTIDE SEQUENCE [LARGE SCALE GENOMIC DNA]</scope>
</reference>
<dbReference type="HOGENOM" id="CLU_1680633_0_0_1"/>
<reference evidence="2" key="2">
    <citation type="submission" date="2015-04" db="UniProtKB">
        <authorList>
            <consortium name="EnsemblPlants"/>
        </authorList>
    </citation>
    <scope>IDENTIFICATION</scope>
</reference>
<evidence type="ECO:0000313" key="3">
    <source>
        <dbReference type="Proteomes" id="UP000026961"/>
    </source>
</evidence>
<accession>A0A0D9Y7W7</accession>
<dbReference type="EnsemblPlants" id="OGLUM01G15960.1">
    <property type="protein sequence ID" value="OGLUM01G15960.1"/>
    <property type="gene ID" value="OGLUM01G15960"/>
</dbReference>
<reference evidence="2" key="1">
    <citation type="submission" date="2013-08" db="EMBL/GenBank/DDBJ databases">
        <title>Oryza genome evolution.</title>
        <authorList>
            <person name="Wing R.A."/>
            <person name="Panaud O."/>
            <person name="Oliveira A.C."/>
        </authorList>
    </citation>
    <scope>NUCLEOTIDE SEQUENCE</scope>
</reference>
<sequence length="157" mass="16991">MYRAKPMQAAAEPTRVVLHSLISSAEGLDPAATLLLAAVASTRGGCKRATARLLPRSIGRHERREEWRGNERQREGGHGQGMVEMVGREGKKMVGSTDGQWLRRLLRGIPAEFPNQEKFSREAGGTLDQSPSCAAAAEEGKLSASSRRRNPSLEGGD</sequence>
<dbReference type="Proteomes" id="UP000026961">
    <property type="component" value="Chromosome 1"/>
</dbReference>
<evidence type="ECO:0000313" key="2">
    <source>
        <dbReference type="EnsemblPlants" id="OGLUM01G15960.1"/>
    </source>
</evidence>
<proteinExistence type="predicted"/>
<name>A0A0D9Y7W7_9ORYZ</name>
<feature type="region of interest" description="Disordered" evidence="1">
    <location>
        <begin position="60"/>
        <end position="96"/>
    </location>
</feature>